<dbReference type="Gene3D" id="3.90.1750.20">
    <property type="entry name" value="Putative Large Serine Recombinase, Chain B, Domain 2"/>
    <property type="match status" value="1"/>
</dbReference>
<dbReference type="Pfam" id="PF00239">
    <property type="entry name" value="Resolvase"/>
    <property type="match status" value="1"/>
</dbReference>
<accession>A0A1G7WNQ9</accession>
<feature type="coiled-coil region" evidence="1">
    <location>
        <begin position="409"/>
        <end position="471"/>
    </location>
</feature>
<feature type="domain" description="Resolvase/invertase-type recombinase catalytic" evidence="2">
    <location>
        <begin position="11"/>
        <end position="167"/>
    </location>
</feature>
<dbReference type="CDD" id="cd00338">
    <property type="entry name" value="Ser_Recombinase"/>
    <property type="match status" value="1"/>
</dbReference>
<dbReference type="SMART" id="SM00857">
    <property type="entry name" value="Resolvase"/>
    <property type="match status" value="1"/>
</dbReference>
<evidence type="ECO:0000256" key="1">
    <source>
        <dbReference type="SAM" id="Coils"/>
    </source>
</evidence>
<dbReference type="Gene3D" id="3.40.50.1390">
    <property type="entry name" value="Resolvase, N-terminal catalytic domain"/>
    <property type="match status" value="1"/>
</dbReference>
<gene>
    <name evidence="4" type="ORF">SAMN04489735_100229</name>
</gene>
<keyword evidence="1" id="KW-0175">Coiled coil</keyword>
<dbReference type="InterPro" id="IPR036162">
    <property type="entry name" value="Resolvase-like_N_sf"/>
</dbReference>
<dbReference type="InterPro" id="IPR006119">
    <property type="entry name" value="Resolv_N"/>
</dbReference>
<dbReference type="GO" id="GO:0000150">
    <property type="term" value="F:DNA strand exchange activity"/>
    <property type="evidence" value="ECO:0007669"/>
    <property type="project" value="InterPro"/>
</dbReference>
<dbReference type="OrthoDB" id="65783at2"/>
<name>A0A1G7WNQ9_ANETH</name>
<evidence type="ECO:0000259" key="2">
    <source>
        <dbReference type="PROSITE" id="PS51736"/>
    </source>
</evidence>
<dbReference type="InterPro" id="IPR011109">
    <property type="entry name" value="DNA_bind_recombinase_dom"/>
</dbReference>
<protein>
    <submittedName>
        <fullName evidence="4">Site-specific DNA recombinase</fullName>
    </submittedName>
</protein>
<feature type="domain" description="Recombinase" evidence="3">
    <location>
        <begin position="177"/>
        <end position="301"/>
    </location>
</feature>
<reference evidence="4 5" key="1">
    <citation type="submission" date="2016-10" db="EMBL/GenBank/DDBJ databases">
        <authorList>
            <person name="de Groot N.N."/>
        </authorList>
    </citation>
    <scope>NUCLEOTIDE SEQUENCE [LARGE SCALE GENOMIC DNA]</scope>
    <source>
        <strain evidence="4 5">L 420-91</strain>
    </source>
</reference>
<organism evidence="4 5">
    <name type="scientific">Aneurinibacillus thermoaerophilus</name>
    <dbReference type="NCBI Taxonomy" id="143495"/>
    <lineage>
        <taxon>Bacteria</taxon>
        <taxon>Bacillati</taxon>
        <taxon>Bacillota</taxon>
        <taxon>Bacilli</taxon>
        <taxon>Bacillales</taxon>
        <taxon>Paenibacillaceae</taxon>
        <taxon>Aneurinibacillus group</taxon>
        <taxon>Aneurinibacillus</taxon>
    </lineage>
</organism>
<dbReference type="GO" id="GO:0003677">
    <property type="term" value="F:DNA binding"/>
    <property type="evidence" value="ECO:0007669"/>
    <property type="project" value="InterPro"/>
</dbReference>
<evidence type="ECO:0000259" key="3">
    <source>
        <dbReference type="PROSITE" id="PS51737"/>
    </source>
</evidence>
<sequence length="539" mass="63125">MQGQLPNTVKYIYGYIRKSRQDIEREKRVDQDTLAEQRTLIEDLLETNFRHIDWDIYEEIGSGGDLIESRPVFSSIIEEIKAKEPRTVAIAIKEISRLGRGDYSQMGIVWDLLMEKHLYLITPGKIYDPYNSYDQKVIKFNMFMANMEYDMIKERMVEARAHYARMGRWMTGGAGIPYGYKFNSYTQKLEPDPDTAWVVQKIFHLYVNEGIGYNAISTRLSREGIPTATGKDYWKPMVIRRILVNPVYVGTVQFRTTRTHKGTKIKQDKKDWIVVENAHEPIIDKETFEKAGQKMKENRSSPKVKLEFEPTPLASLIVCSKCGNKMQRQYSTQYYTKKDGTKSCYRKEFMICLGCSVYMKYNSVEEEVLRILEEDFINVNPETLKEKLKEIIDIEKMQQNKKIDPLNRISVLEKQLQDLDGELTALRRMLRKGQISDEEYEQDRAEILRQKEDKERQLNFLRKETQAEQVEELDVETLQAGFKDILHLYRYGELSKGEKNELLRGIFDYIVLEKTGKGKFNLHAYLNPMLIINSTSSLN</sequence>
<dbReference type="InterPro" id="IPR050639">
    <property type="entry name" value="SSR_resolvase"/>
</dbReference>
<evidence type="ECO:0000313" key="5">
    <source>
        <dbReference type="Proteomes" id="UP000198956"/>
    </source>
</evidence>
<dbReference type="SUPFAM" id="SSF53041">
    <property type="entry name" value="Resolvase-like"/>
    <property type="match status" value="1"/>
</dbReference>
<dbReference type="Pfam" id="PF07508">
    <property type="entry name" value="Recombinase"/>
    <property type="match status" value="1"/>
</dbReference>
<proteinExistence type="predicted"/>
<dbReference type="AlphaFoldDB" id="A0A1G7WNQ9"/>
<dbReference type="PANTHER" id="PTHR30461">
    <property type="entry name" value="DNA-INVERTASE FROM LAMBDOID PROPHAGE"/>
    <property type="match status" value="1"/>
</dbReference>
<dbReference type="InterPro" id="IPR038109">
    <property type="entry name" value="DNA_bind_recomb_sf"/>
</dbReference>
<dbReference type="EMBL" id="FNDE01000002">
    <property type="protein sequence ID" value="SDG73539.1"/>
    <property type="molecule type" value="Genomic_DNA"/>
</dbReference>
<dbReference type="PROSITE" id="PS51737">
    <property type="entry name" value="RECOMBINASE_DNA_BIND"/>
    <property type="match status" value="1"/>
</dbReference>
<dbReference type="Proteomes" id="UP000198956">
    <property type="component" value="Unassembled WGS sequence"/>
</dbReference>
<dbReference type="PROSITE" id="PS51736">
    <property type="entry name" value="RECOMBINASES_3"/>
    <property type="match status" value="1"/>
</dbReference>
<dbReference type="RefSeq" id="WP_091259668.1">
    <property type="nucleotide sequence ID" value="NZ_FNDE01000002.1"/>
</dbReference>
<dbReference type="PANTHER" id="PTHR30461:SF23">
    <property type="entry name" value="DNA RECOMBINASE-RELATED"/>
    <property type="match status" value="1"/>
</dbReference>
<evidence type="ECO:0000313" key="4">
    <source>
        <dbReference type="EMBL" id="SDG73539.1"/>
    </source>
</evidence>